<evidence type="ECO:0000256" key="1">
    <source>
        <dbReference type="SAM" id="Phobius"/>
    </source>
</evidence>
<dbReference type="RefSeq" id="WP_090553085.1">
    <property type="nucleotide sequence ID" value="NZ_FNFP01000002.1"/>
</dbReference>
<dbReference type="AlphaFoldDB" id="A0A1G9CY42"/>
<evidence type="ECO:0000313" key="2">
    <source>
        <dbReference type="EMBL" id="SDK56596.1"/>
    </source>
</evidence>
<keyword evidence="3" id="KW-1185">Reference proteome</keyword>
<organism evidence="2 3">
    <name type="scientific">Natronincola ferrireducens</name>
    <dbReference type="NCBI Taxonomy" id="393762"/>
    <lineage>
        <taxon>Bacteria</taxon>
        <taxon>Bacillati</taxon>
        <taxon>Bacillota</taxon>
        <taxon>Clostridia</taxon>
        <taxon>Peptostreptococcales</taxon>
        <taxon>Natronincolaceae</taxon>
        <taxon>Natronincola</taxon>
    </lineage>
</organism>
<dbReference type="STRING" id="393762.SAMN05660472_01589"/>
<keyword evidence="1" id="KW-1133">Transmembrane helix</keyword>
<dbReference type="Pfam" id="PF11146">
    <property type="entry name" value="DUF2905"/>
    <property type="match status" value="1"/>
</dbReference>
<feature type="transmembrane region" description="Helical" evidence="1">
    <location>
        <begin position="46"/>
        <end position="68"/>
    </location>
</feature>
<keyword evidence="1" id="KW-0472">Membrane</keyword>
<protein>
    <recommendedName>
        <fullName evidence="4">DUF2905 domain-containing protein</fullName>
    </recommendedName>
</protein>
<proteinExistence type="predicted"/>
<evidence type="ECO:0008006" key="4">
    <source>
        <dbReference type="Google" id="ProtNLM"/>
    </source>
</evidence>
<dbReference type="Proteomes" id="UP000198718">
    <property type="component" value="Unassembled WGS sequence"/>
</dbReference>
<dbReference type="InterPro" id="IPR021320">
    <property type="entry name" value="DUF2905"/>
</dbReference>
<keyword evidence="1" id="KW-0812">Transmembrane</keyword>
<name>A0A1G9CY42_9FIRM</name>
<dbReference type="EMBL" id="FNFP01000002">
    <property type="protein sequence ID" value="SDK56596.1"/>
    <property type="molecule type" value="Genomic_DNA"/>
</dbReference>
<evidence type="ECO:0000313" key="3">
    <source>
        <dbReference type="Proteomes" id="UP000198718"/>
    </source>
</evidence>
<dbReference type="PANTHER" id="PTHR36443">
    <property type="entry name" value="BSR5223 PROTEIN"/>
    <property type="match status" value="1"/>
</dbReference>
<dbReference type="PANTHER" id="PTHR36443:SF1">
    <property type="entry name" value="BSR5223 PROTEIN"/>
    <property type="match status" value="1"/>
</dbReference>
<sequence length="70" mass="7769">MESLGRILITIGMVILLLGGLLLIGSKFGLGKLPGDIFLQRGNFTFYFPFVTSIIISILLTVILNLLFRR</sequence>
<feature type="transmembrane region" description="Helical" evidence="1">
    <location>
        <begin position="7"/>
        <end position="26"/>
    </location>
</feature>
<gene>
    <name evidence="2" type="ORF">SAMN05660472_01589</name>
</gene>
<reference evidence="2 3" key="1">
    <citation type="submission" date="2016-10" db="EMBL/GenBank/DDBJ databases">
        <authorList>
            <person name="de Groot N.N."/>
        </authorList>
    </citation>
    <scope>NUCLEOTIDE SEQUENCE [LARGE SCALE GENOMIC DNA]</scope>
    <source>
        <strain evidence="2 3">DSM 18346</strain>
    </source>
</reference>
<accession>A0A1G9CY42</accession>